<organism evidence="1 2">
    <name type="scientific">Strongylus vulgaris</name>
    <name type="common">Blood worm</name>
    <dbReference type="NCBI Taxonomy" id="40348"/>
    <lineage>
        <taxon>Eukaryota</taxon>
        <taxon>Metazoa</taxon>
        <taxon>Ecdysozoa</taxon>
        <taxon>Nematoda</taxon>
        <taxon>Chromadorea</taxon>
        <taxon>Rhabditida</taxon>
        <taxon>Rhabditina</taxon>
        <taxon>Rhabditomorpha</taxon>
        <taxon>Strongyloidea</taxon>
        <taxon>Strongylidae</taxon>
        <taxon>Strongylus</taxon>
    </lineage>
</organism>
<evidence type="ECO:0000313" key="1">
    <source>
        <dbReference type="EMBL" id="VDM79715.1"/>
    </source>
</evidence>
<dbReference type="OrthoDB" id="5865877at2759"/>
<protein>
    <submittedName>
        <fullName evidence="1">Uncharacterized protein</fullName>
    </submittedName>
</protein>
<accession>A0A3P7LAF5</accession>
<proteinExistence type="predicted"/>
<dbReference type="AlphaFoldDB" id="A0A3P7LAF5"/>
<dbReference type="Proteomes" id="UP000270094">
    <property type="component" value="Unassembled WGS sequence"/>
</dbReference>
<name>A0A3P7LAF5_STRVU</name>
<reference evidence="1 2" key="1">
    <citation type="submission" date="2018-11" db="EMBL/GenBank/DDBJ databases">
        <authorList>
            <consortium name="Pathogen Informatics"/>
        </authorList>
    </citation>
    <scope>NUCLEOTIDE SEQUENCE [LARGE SCALE GENOMIC DNA]</scope>
</reference>
<keyword evidence="2" id="KW-1185">Reference proteome</keyword>
<dbReference type="EMBL" id="UYYB01106072">
    <property type="protein sequence ID" value="VDM79715.1"/>
    <property type="molecule type" value="Genomic_DNA"/>
</dbReference>
<sequence length="90" mass="10552">MFNRSILGTEATGQDTIHLVEEKREEIDDNPDNTEEEPRFQEEMKLRQQEVEAESFRLFTEEEAYNQRLKSIALVLGASGGWFVEEEEEE</sequence>
<gene>
    <name evidence="1" type="ORF">SVUK_LOCUS14713</name>
</gene>
<evidence type="ECO:0000313" key="2">
    <source>
        <dbReference type="Proteomes" id="UP000270094"/>
    </source>
</evidence>